<feature type="region of interest" description="Disordered" evidence="1">
    <location>
        <begin position="144"/>
        <end position="165"/>
    </location>
</feature>
<protein>
    <submittedName>
        <fullName evidence="2">Uncharacterized protein</fullName>
    </submittedName>
</protein>
<sequence>MTEGRNAASWDIAVACMTMSIKFHRDTLPPLFPTCADEFMALAPHTLSYDDLESAQRDLFDALDYSVGSITPETLMQELWLALPSLRQLLGFAGGWDVAHSDAWDVLFEALLQPDVLRFPISLLTTSALFDGIMKSLVTRLQNDVHSRDGRSRRSNPVPENASKKTTKKAYDVLLDMQELLGYQCVSSTPQLRR</sequence>
<dbReference type="AlphaFoldDB" id="A0A8E2AXG9"/>
<gene>
    <name evidence="2" type="ORF">OBBRIDRAFT_726130</name>
</gene>
<keyword evidence="3" id="KW-1185">Reference proteome</keyword>
<proteinExistence type="predicted"/>
<accession>A0A8E2AXG9</accession>
<evidence type="ECO:0000313" key="2">
    <source>
        <dbReference type="EMBL" id="OCH92746.1"/>
    </source>
</evidence>
<dbReference type="Proteomes" id="UP000250043">
    <property type="component" value="Unassembled WGS sequence"/>
</dbReference>
<name>A0A8E2AXG9_9APHY</name>
<evidence type="ECO:0000256" key="1">
    <source>
        <dbReference type="SAM" id="MobiDB-lite"/>
    </source>
</evidence>
<dbReference type="Gene3D" id="1.10.472.10">
    <property type="entry name" value="Cyclin-like"/>
    <property type="match status" value="2"/>
</dbReference>
<dbReference type="EMBL" id="KV722364">
    <property type="protein sequence ID" value="OCH92746.1"/>
    <property type="molecule type" value="Genomic_DNA"/>
</dbReference>
<organism evidence="2 3">
    <name type="scientific">Obba rivulosa</name>
    <dbReference type="NCBI Taxonomy" id="1052685"/>
    <lineage>
        <taxon>Eukaryota</taxon>
        <taxon>Fungi</taxon>
        <taxon>Dikarya</taxon>
        <taxon>Basidiomycota</taxon>
        <taxon>Agaricomycotina</taxon>
        <taxon>Agaricomycetes</taxon>
        <taxon>Polyporales</taxon>
        <taxon>Gelatoporiaceae</taxon>
        <taxon>Obba</taxon>
    </lineage>
</organism>
<dbReference type="OrthoDB" id="3250555at2759"/>
<evidence type="ECO:0000313" key="3">
    <source>
        <dbReference type="Proteomes" id="UP000250043"/>
    </source>
</evidence>
<reference evidence="2 3" key="1">
    <citation type="submission" date="2016-07" db="EMBL/GenBank/DDBJ databases">
        <title>Draft genome of the white-rot fungus Obba rivulosa 3A-2.</title>
        <authorList>
            <consortium name="DOE Joint Genome Institute"/>
            <person name="Miettinen O."/>
            <person name="Riley R."/>
            <person name="Acob R."/>
            <person name="Barry K."/>
            <person name="Cullen D."/>
            <person name="De Vries R."/>
            <person name="Hainaut M."/>
            <person name="Hatakka A."/>
            <person name="Henrissat B."/>
            <person name="Hilden K."/>
            <person name="Kuo R."/>
            <person name="Labutti K."/>
            <person name="Lipzen A."/>
            <person name="Makela M.R."/>
            <person name="Sandor L."/>
            <person name="Spatafora J.W."/>
            <person name="Grigoriev I.V."/>
            <person name="Hibbett D.S."/>
        </authorList>
    </citation>
    <scope>NUCLEOTIDE SEQUENCE [LARGE SCALE GENOMIC DNA]</scope>
    <source>
        <strain evidence="2 3">3A-2</strain>
    </source>
</reference>